<dbReference type="EMBL" id="KV784357">
    <property type="protein sequence ID" value="OEU17382.1"/>
    <property type="molecule type" value="Genomic_DNA"/>
</dbReference>
<name>A0A1E7FGT6_9STRA</name>
<dbReference type="AlphaFoldDB" id="A0A1E7FGT6"/>
<gene>
    <name evidence="1" type="ORF">FRACYDRAFT_237799</name>
</gene>
<proteinExistence type="predicted"/>
<accession>A0A1E7FGT6</accession>
<reference evidence="1 2" key="1">
    <citation type="submission" date="2016-09" db="EMBL/GenBank/DDBJ databases">
        <title>Extensive genetic diversity and differential bi-allelic expression allows diatom success in the polar Southern Ocean.</title>
        <authorList>
            <consortium name="DOE Joint Genome Institute"/>
            <person name="Mock T."/>
            <person name="Otillar R.P."/>
            <person name="Strauss J."/>
            <person name="Dupont C."/>
            <person name="Frickenhaus S."/>
            <person name="Maumus F."/>
            <person name="Mcmullan M."/>
            <person name="Sanges R."/>
            <person name="Schmutz J."/>
            <person name="Toseland A."/>
            <person name="Valas R."/>
            <person name="Veluchamy A."/>
            <person name="Ward B.J."/>
            <person name="Allen A."/>
            <person name="Barry K."/>
            <person name="Falciatore A."/>
            <person name="Ferrante M."/>
            <person name="Fortunato A.E."/>
            <person name="Gloeckner G."/>
            <person name="Gruber A."/>
            <person name="Hipkin R."/>
            <person name="Janech M."/>
            <person name="Kroth P."/>
            <person name="Leese F."/>
            <person name="Lindquist E."/>
            <person name="Lyon B.R."/>
            <person name="Martin J."/>
            <person name="Mayer C."/>
            <person name="Parker M."/>
            <person name="Quesneville H."/>
            <person name="Raymond J."/>
            <person name="Uhlig C."/>
            <person name="Valentin K.U."/>
            <person name="Worden A.Z."/>
            <person name="Armbrust E.V."/>
            <person name="Bowler C."/>
            <person name="Green B."/>
            <person name="Moulton V."/>
            <person name="Van Oosterhout C."/>
            <person name="Grigoriev I."/>
        </authorList>
    </citation>
    <scope>NUCLEOTIDE SEQUENCE [LARGE SCALE GENOMIC DNA]</scope>
    <source>
        <strain evidence="1 2">CCMP1102</strain>
    </source>
</reference>
<dbReference type="OrthoDB" id="38519at2759"/>
<evidence type="ECO:0000313" key="1">
    <source>
        <dbReference type="EMBL" id="OEU17382.1"/>
    </source>
</evidence>
<dbReference type="KEGG" id="fcy:FRACYDRAFT_237799"/>
<dbReference type="InParanoid" id="A0A1E7FGT6"/>
<protein>
    <recommendedName>
        <fullName evidence="3">DDE Tnp4 domain-containing protein</fullName>
    </recommendedName>
</protein>
<keyword evidence="2" id="KW-1185">Reference proteome</keyword>
<dbReference type="Proteomes" id="UP000095751">
    <property type="component" value="Unassembled WGS sequence"/>
</dbReference>
<organism evidence="1 2">
    <name type="scientific">Fragilariopsis cylindrus CCMP1102</name>
    <dbReference type="NCBI Taxonomy" id="635003"/>
    <lineage>
        <taxon>Eukaryota</taxon>
        <taxon>Sar</taxon>
        <taxon>Stramenopiles</taxon>
        <taxon>Ochrophyta</taxon>
        <taxon>Bacillariophyta</taxon>
        <taxon>Bacillariophyceae</taxon>
        <taxon>Bacillariophycidae</taxon>
        <taxon>Bacillariales</taxon>
        <taxon>Bacillariaceae</taxon>
        <taxon>Fragilariopsis</taxon>
    </lineage>
</organism>
<evidence type="ECO:0008006" key="3">
    <source>
        <dbReference type="Google" id="ProtNLM"/>
    </source>
</evidence>
<sequence length="310" mass="35412">MNVTQEAIDTIEEVARVTLGWPRHRRWESTDKDARFKSLFGASSTIVAEIWHRIEETVAAEDPNAERKHLLWALVFLKVYATSEEVHCAIVGWPHVQTFRKYSWYFIEKIFDLQDDVIVWKNRFNGQPDLENILFDCMISVDCVDCPCSEPFPAVKSIYSKKFNGPGIKYEVGICIKTGHIVWINGPFPAGNSEVTIFRNGLLLQLAYPWELVECDTGLRGCDRARIPDQAMTRGEGKQKSVVRGRHEIINGKLKVFNVLVAYFHHHAGRDRDVMLNKHGLCFGAVTVITQLKIASGEIPFDVEYDVHYS</sequence>
<evidence type="ECO:0000313" key="2">
    <source>
        <dbReference type="Proteomes" id="UP000095751"/>
    </source>
</evidence>